<accession>A0A2V1D6W1</accession>
<dbReference type="AlphaFoldDB" id="A0A2V1D6W1"/>
<evidence type="ECO:0000313" key="2">
    <source>
        <dbReference type="Proteomes" id="UP000244855"/>
    </source>
</evidence>
<name>A0A2V1D6W1_9PLEO</name>
<sequence length="72" mass="7692">MLPCPSFTIFLQVLVAGRSVSHPSKPSAPSPPLPVISLLAQNLLTAPLGLQVSLAHSLFTVYLPPRYTIRNG</sequence>
<proteinExistence type="predicted"/>
<organism evidence="1 2">
    <name type="scientific">Periconia macrospinosa</name>
    <dbReference type="NCBI Taxonomy" id="97972"/>
    <lineage>
        <taxon>Eukaryota</taxon>
        <taxon>Fungi</taxon>
        <taxon>Dikarya</taxon>
        <taxon>Ascomycota</taxon>
        <taxon>Pezizomycotina</taxon>
        <taxon>Dothideomycetes</taxon>
        <taxon>Pleosporomycetidae</taxon>
        <taxon>Pleosporales</taxon>
        <taxon>Massarineae</taxon>
        <taxon>Periconiaceae</taxon>
        <taxon>Periconia</taxon>
    </lineage>
</organism>
<keyword evidence="2" id="KW-1185">Reference proteome</keyword>
<dbReference type="Proteomes" id="UP000244855">
    <property type="component" value="Unassembled WGS sequence"/>
</dbReference>
<reference evidence="1 2" key="1">
    <citation type="journal article" date="2018" name="Sci. Rep.">
        <title>Comparative genomics provides insights into the lifestyle and reveals functional heterogeneity of dark septate endophytic fungi.</title>
        <authorList>
            <person name="Knapp D.G."/>
            <person name="Nemeth J.B."/>
            <person name="Barry K."/>
            <person name="Hainaut M."/>
            <person name="Henrissat B."/>
            <person name="Johnson J."/>
            <person name="Kuo A."/>
            <person name="Lim J.H.P."/>
            <person name="Lipzen A."/>
            <person name="Nolan M."/>
            <person name="Ohm R.A."/>
            <person name="Tamas L."/>
            <person name="Grigoriev I.V."/>
            <person name="Spatafora J.W."/>
            <person name="Nagy L.G."/>
            <person name="Kovacs G.M."/>
        </authorList>
    </citation>
    <scope>NUCLEOTIDE SEQUENCE [LARGE SCALE GENOMIC DNA]</scope>
    <source>
        <strain evidence="1 2">DSE2036</strain>
    </source>
</reference>
<dbReference type="EMBL" id="KZ805563">
    <property type="protein sequence ID" value="PVH93856.1"/>
    <property type="molecule type" value="Genomic_DNA"/>
</dbReference>
<protein>
    <submittedName>
        <fullName evidence="1">Uncharacterized protein</fullName>
    </submittedName>
</protein>
<evidence type="ECO:0000313" key="1">
    <source>
        <dbReference type="EMBL" id="PVH93856.1"/>
    </source>
</evidence>
<gene>
    <name evidence="1" type="ORF">DM02DRAFT_619014</name>
</gene>